<sequence>MTEAWDDLVAFRAQRSRCAADVAFLTSDCARDHPQHKHVLECRECYEKVVDRMRSRYLDPKDGVAREWFSGQEALLKDLEDLFAAAREYKVSLDEIDARLEEGRKQWYEQRVRASPSIRKTLEELVNRKDVFAKIGASGAPSDEIVADVREALERSDALGRDFRAEDVERTLRRLMEIKSTEEKNQVYRETFFQGRPDEPVSAKTQMYLGRLEDGATMDEIIDRISMDRRSSIGALDQKERHRQRVEELRRAKNAHELEKTKKARQDSNTRPQPPDEMYDQPPCHACERELDLQDYTACPLCQVLVDNGVRTKPTVFCSAACLSGPDGQGAHVEASHDCAGGDGCAQLIDEDVDMDLHRSGPFLCKECTTGLKKEAVYCSLRCADINFQRHREQVHIPERKQRGLDVDRDVQDIVFDGEGARYHARDIRLQLVSLGDLLLDFQQRNAIEVADNAYAE</sequence>
<dbReference type="Proteomes" id="UP001140453">
    <property type="component" value="Unassembled WGS sequence"/>
</dbReference>
<proteinExistence type="predicted"/>
<accession>A0A9W9CTY0</accession>
<gene>
    <name evidence="2" type="ORF">N0V93_009582</name>
</gene>
<reference evidence="2" key="1">
    <citation type="submission" date="2022-10" db="EMBL/GenBank/DDBJ databases">
        <title>Tapping the CABI collections for fungal endophytes: first genome assemblies for Collariella, Neodidymelliopsis, Ascochyta clinopodiicola, Didymella pomorum, Didymosphaeria variabile, Neocosmospora piperis and Neocucurbitaria cava.</title>
        <authorList>
            <person name="Hill R."/>
        </authorList>
    </citation>
    <scope>NUCLEOTIDE SEQUENCE</scope>
    <source>
        <strain evidence="2">IMI 355082</strain>
    </source>
</reference>
<dbReference type="EMBL" id="JAPEVB010000006">
    <property type="protein sequence ID" value="KAJ4386684.1"/>
    <property type="molecule type" value="Genomic_DNA"/>
</dbReference>
<dbReference type="OrthoDB" id="5234772at2759"/>
<evidence type="ECO:0000256" key="1">
    <source>
        <dbReference type="SAM" id="MobiDB-lite"/>
    </source>
</evidence>
<organism evidence="2 3">
    <name type="scientific">Gnomoniopsis smithogilvyi</name>
    <dbReference type="NCBI Taxonomy" id="1191159"/>
    <lineage>
        <taxon>Eukaryota</taxon>
        <taxon>Fungi</taxon>
        <taxon>Dikarya</taxon>
        <taxon>Ascomycota</taxon>
        <taxon>Pezizomycotina</taxon>
        <taxon>Sordariomycetes</taxon>
        <taxon>Sordariomycetidae</taxon>
        <taxon>Diaporthales</taxon>
        <taxon>Gnomoniaceae</taxon>
        <taxon>Gnomoniopsis</taxon>
    </lineage>
</organism>
<evidence type="ECO:0000313" key="2">
    <source>
        <dbReference type="EMBL" id="KAJ4386684.1"/>
    </source>
</evidence>
<evidence type="ECO:0000313" key="3">
    <source>
        <dbReference type="Proteomes" id="UP001140453"/>
    </source>
</evidence>
<feature type="region of interest" description="Disordered" evidence="1">
    <location>
        <begin position="233"/>
        <end position="283"/>
    </location>
</feature>
<feature type="compositionally biased region" description="Basic and acidic residues" evidence="1">
    <location>
        <begin position="233"/>
        <end position="268"/>
    </location>
</feature>
<comment type="caution">
    <text evidence="2">The sequence shown here is derived from an EMBL/GenBank/DDBJ whole genome shotgun (WGS) entry which is preliminary data.</text>
</comment>
<name>A0A9W9CTY0_9PEZI</name>
<protein>
    <submittedName>
        <fullName evidence="2">Uncharacterized protein</fullName>
    </submittedName>
</protein>
<dbReference type="AlphaFoldDB" id="A0A9W9CTY0"/>
<keyword evidence="3" id="KW-1185">Reference proteome</keyword>